<evidence type="ECO:0000256" key="7">
    <source>
        <dbReference type="ARBA" id="ARBA00023027"/>
    </source>
</evidence>
<comment type="caution">
    <text evidence="16">The sequence shown here is derived from an EMBL/GenBank/DDBJ whole genome shotgun (WGS) entry which is preliminary data.</text>
</comment>
<dbReference type="EC" id="1.17.1.8" evidence="10 13"/>
<sequence>MIRVGVLGAGGRMGQAVIAAVAADPRLRLSGAIERAGHPAVGTKLGGGLTICSNPGPLAHASDVLVDFTTPDALAATLDAVCDGRTALVVGTTGLGPAHHKAIDRAAKSVAILQAANTSLGVTLLLRLVEQAAAALGPDWDIEIAELHHRDKVDAPSGTALALGAAAAAGRGIKAPTGNLDRNGKRGRGDIGFASLRGGSAAGDHVVLFAGDGERLELGHRAESRDIFARGACAAAAWLGGRSPGRYAMADVLG</sequence>
<feature type="active site" description="Proton donor/acceptor" evidence="13">
    <location>
        <position position="148"/>
    </location>
</feature>
<keyword evidence="17" id="KW-1185">Reference proteome</keyword>
<comment type="catalytic activity">
    <reaction evidence="12 13">
        <text>(S)-2,3,4,5-tetrahydrodipicolinate + NAD(+) + H2O = (2S,4S)-4-hydroxy-2,3,4,5-tetrahydrodipicolinate + NADH + H(+)</text>
        <dbReference type="Rhea" id="RHEA:35323"/>
        <dbReference type="ChEBI" id="CHEBI:15377"/>
        <dbReference type="ChEBI" id="CHEBI:15378"/>
        <dbReference type="ChEBI" id="CHEBI:16845"/>
        <dbReference type="ChEBI" id="CHEBI:57540"/>
        <dbReference type="ChEBI" id="CHEBI:57945"/>
        <dbReference type="ChEBI" id="CHEBI:67139"/>
        <dbReference type="EC" id="1.17.1.8"/>
    </reaction>
</comment>
<feature type="binding site" evidence="13">
    <location>
        <begin position="8"/>
        <end position="13"/>
    </location>
    <ligand>
        <name>NAD(+)</name>
        <dbReference type="ChEBI" id="CHEBI:57540"/>
    </ligand>
</feature>
<feature type="binding site" evidence="13">
    <location>
        <position position="35"/>
    </location>
    <ligand>
        <name>NADP(+)</name>
        <dbReference type="ChEBI" id="CHEBI:58349"/>
    </ligand>
</feature>
<feature type="binding site" evidence="13">
    <location>
        <position position="34"/>
    </location>
    <ligand>
        <name>NAD(+)</name>
        <dbReference type="ChEBI" id="CHEBI:57540"/>
    </ligand>
</feature>
<feature type="binding site" evidence="13">
    <location>
        <begin position="91"/>
        <end position="93"/>
    </location>
    <ligand>
        <name>NAD(+)</name>
        <dbReference type="ChEBI" id="CHEBI:57540"/>
    </ligand>
</feature>
<keyword evidence="6 13" id="KW-0560">Oxidoreductase</keyword>
<dbReference type="SUPFAM" id="SSF55347">
    <property type="entry name" value="Glyceraldehyde-3-phosphate dehydrogenase-like, C-terminal domain"/>
    <property type="match status" value="1"/>
</dbReference>
<feature type="binding site" evidence="13">
    <location>
        <begin position="115"/>
        <end position="118"/>
    </location>
    <ligand>
        <name>NAD(+)</name>
        <dbReference type="ChEBI" id="CHEBI:57540"/>
    </ligand>
</feature>
<dbReference type="Proteomes" id="UP000317894">
    <property type="component" value="Unassembled WGS sequence"/>
</dbReference>
<dbReference type="EMBL" id="VJWA01000002">
    <property type="protein sequence ID" value="TRW15290.1"/>
    <property type="molecule type" value="Genomic_DNA"/>
</dbReference>
<dbReference type="Gene3D" id="3.30.360.10">
    <property type="entry name" value="Dihydrodipicolinate Reductase, domain 2"/>
    <property type="match status" value="1"/>
</dbReference>
<dbReference type="GO" id="GO:0009089">
    <property type="term" value="P:lysine biosynthetic process via diaminopimelate"/>
    <property type="evidence" value="ECO:0007669"/>
    <property type="project" value="UniProtKB-UniRule"/>
</dbReference>
<feature type="active site" description="Proton donor" evidence="13">
    <location>
        <position position="152"/>
    </location>
</feature>
<feature type="binding site" evidence="13">
    <location>
        <position position="149"/>
    </location>
    <ligand>
        <name>(S)-2,3,4,5-tetrahydrodipicolinate</name>
        <dbReference type="ChEBI" id="CHEBI:16845"/>
    </ligand>
</feature>
<feature type="domain" description="Dihydrodipicolinate reductase C-terminal" evidence="15">
    <location>
        <begin position="121"/>
        <end position="253"/>
    </location>
</feature>
<organism evidence="16 17">
    <name type="scientific">Glacieibacterium frigidum</name>
    <dbReference type="NCBI Taxonomy" id="2593303"/>
    <lineage>
        <taxon>Bacteria</taxon>
        <taxon>Pseudomonadati</taxon>
        <taxon>Pseudomonadota</taxon>
        <taxon>Alphaproteobacteria</taxon>
        <taxon>Sphingomonadales</taxon>
        <taxon>Sphingosinicellaceae</taxon>
        <taxon>Glacieibacterium</taxon>
    </lineage>
</organism>
<evidence type="ECO:0000256" key="10">
    <source>
        <dbReference type="ARBA" id="ARBA00038983"/>
    </source>
</evidence>
<dbReference type="GO" id="GO:0008839">
    <property type="term" value="F:4-hydroxy-tetrahydrodipicolinate reductase"/>
    <property type="evidence" value="ECO:0007669"/>
    <property type="project" value="UniProtKB-UniRule"/>
</dbReference>
<accession>A0A552UAP2</accession>
<keyword evidence="3 13" id="KW-0028">Amino-acid biosynthesis</keyword>
<dbReference type="RefSeq" id="WP_144335458.1">
    <property type="nucleotide sequence ID" value="NZ_VJWA01000002.1"/>
</dbReference>
<evidence type="ECO:0000259" key="15">
    <source>
        <dbReference type="Pfam" id="PF05173"/>
    </source>
</evidence>
<evidence type="ECO:0000256" key="2">
    <source>
        <dbReference type="ARBA" id="ARBA00022490"/>
    </source>
</evidence>
<dbReference type="InterPro" id="IPR023940">
    <property type="entry name" value="DHDPR_bac"/>
</dbReference>
<dbReference type="InterPro" id="IPR022663">
    <property type="entry name" value="DapB_C"/>
</dbReference>
<dbReference type="CDD" id="cd02274">
    <property type="entry name" value="DHDPR_N"/>
    <property type="match status" value="1"/>
</dbReference>
<evidence type="ECO:0000313" key="16">
    <source>
        <dbReference type="EMBL" id="TRW15290.1"/>
    </source>
</evidence>
<evidence type="ECO:0000256" key="5">
    <source>
        <dbReference type="ARBA" id="ARBA00022915"/>
    </source>
</evidence>
<evidence type="ECO:0000256" key="8">
    <source>
        <dbReference type="ARBA" id="ARBA00023154"/>
    </source>
</evidence>
<dbReference type="PROSITE" id="PS01298">
    <property type="entry name" value="DAPB"/>
    <property type="match status" value="1"/>
</dbReference>
<dbReference type="UniPathway" id="UPA00034">
    <property type="reaction ID" value="UER00018"/>
</dbReference>
<dbReference type="HAMAP" id="MF_00102">
    <property type="entry name" value="DapB"/>
    <property type="match status" value="1"/>
</dbReference>
<dbReference type="InterPro" id="IPR022664">
    <property type="entry name" value="DapB_N_CS"/>
</dbReference>
<dbReference type="NCBIfam" id="TIGR00036">
    <property type="entry name" value="dapB"/>
    <property type="match status" value="1"/>
</dbReference>
<evidence type="ECO:0000256" key="9">
    <source>
        <dbReference type="ARBA" id="ARBA00037922"/>
    </source>
</evidence>
<name>A0A552UAP2_9SPHN</name>
<dbReference type="SUPFAM" id="SSF51735">
    <property type="entry name" value="NAD(P)-binding Rossmann-fold domains"/>
    <property type="match status" value="1"/>
</dbReference>
<dbReference type="PANTHER" id="PTHR20836:SF0">
    <property type="entry name" value="4-HYDROXY-TETRAHYDRODIPICOLINATE REDUCTASE 1, CHLOROPLASTIC-RELATED"/>
    <property type="match status" value="1"/>
</dbReference>
<dbReference type="GO" id="GO:0005737">
    <property type="term" value="C:cytoplasm"/>
    <property type="evidence" value="ECO:0007669"/>
    <property type="project" value="UniProtKB-SubCell"/>
</dbReference>
<dbReference type="GO" id="GO:0050661">
    <property type="term" value="F:NADP binding"/>
    <property type="evidence" value="ECO:0007669"/>
    <property type="project" value="UniProtKB-UniRule"/>
</dbReference>
<dbReference type="PIRSF" id="PIRSF000161">
    <property type="entry name" value="DHPR"/>
    <property type="match status" value="1"/>
</dbReference>
<evidence type="ECO:0000256" key="6">
    <source>
        <dbReference type="ARBA" id="ARBA00023002"/>
    </source>
</evidence>
<keyword evidence="4 13" id="KW-0521">NADP</keyword>
<keyword evidence="7 13" id="KW-0520">NAD</keyword>
<proteinExistence type="inferred from homology"/>
<evidence type="ECO:0000256" key="12">
    <source>
        <dbReference type="ARBA" id="ARBA00049396"/>
    </source>
</evidence>
<evidence type="ECO:0000256" key="13">
    <source>
        <dbReference type="HAMAP-Rule" id="MF_00102"/>
    </source>
</evidence>
<dbReference type="AlphaFoldDB" id="A0A552UAP2"/>
<reference evidence="16 17" key="1">
    <citation type="submission" date="2019-07" db="EMBL/GenBank/DDBJ databases">
        <title>Novel species isolated from glacier.</title>
        <authorList>
            <person name="Liu Q."/>
            <person name="Xin Y.-H."/>
        </authorList>
    </citation>
    <scope>NUCLEOTIDE SEQUENCE [LARGE SCALE GENOMIC DNA]</scope>
    <source>
        <strain evidence="16 17">LB1R16</strain>
    </source>
</reference>
<feature type="binding site" evidence="13">
    <location>
        <begin position="158"/>
        <end position="159"/>
    </location>
    <ligand>
        <name>(S)-2,3,4,5-tetrahydrodipicolinate</name>
        <dbReference type="ChEBI" id="CHEBI:16845"/>
    </ligand>
</feature>
<evidence type="ECO:0000256" key="4">
    <source>
        <dbReference type="ARBA" id="ARBA00022857"/>
    </source>
</evidence>
<evidence type="ECO:0000256" key="11">
    <source>
        <dbReference type="ARBA" id="ARBA00049080"/>
    </source>
</evidence>
<dbReference type="GO" id="GO:0019877">
    <property type="term" value="P:diaminopimelate biosynthetic process"/>
    <property type="evidence" value="ECO:0007669"/>
    <property type="project" value="UniProtKB-UniRule"/>
</dbReference>
<dbReference type="InterPro" id="IPR036291">
    <property type="entry name" value="NAD(P)-bd_dom_sf"/>
</dbReference>
<dbReference type="GO" id="GO:0051287">
    <property type="term" value="F:NAD binding"/>
    <property type="evidence" value="ECO:0007669"/>
    <property type="project" value="UniProtKB-UniRule"/>
</dbReference>
<evidence type="ECO:0000313" key="17">
    <source>
        <dbReference type="Proteomes" id="UP000317894"/>
    </source>
</evidence>
<evidence type="ECO:0000259" key="14">
    <source>
        <dbReference type="Pfam" id="PF01113"/>
    </source>
</evidence>
<gene>
    <name evidence="13" type="primary">dapB</name>
    <name evidence="16" type="ORF">FMM06_11880</name>
</gene>
<comment type="caution">
    <text evidence="13">Was originally thought to be a dihydrodipicolinate reductase (DHDPR), catalyzing the conversion of dihydrodipicolinate to tetrahydrodipicolinate. However, it was shown in E.coli that the substrate of the enzymatic reaction is not dihydrodipicolinate (DHDP) but in fact (2S,4S)-4-hydroxy-2,3,4,5-tetrahydrodipicolinic acid (HTPA), the product released by the DapA-catalyzed reaction.</text>
</comment>
<comment type="subcellular location">
    <subcellularLocation>
        <location evidence="13">Cytoplasm</location>
    </subcellularLocation>
</comment>
<comment type="similarity">
    <text evidence="1 13">Belongs to the DapB family.</text>
</comment>
<protein>
    <recommendedName>
        <fullName evidence="10 13">4-hydroxy-tetrahydrodipicolinate reductase</fullName>
        <shortName evidence="13">HTPA reductase</shortName>
        <ecNumber evidence="10 13">1.17.1.8</ecNumber>
    </recommendedName>
</protein>
<comment type="subunit">
    <text evidence="13">Homotetramer.</text>
</comment>
<evidence type="ECO:0000256" key="1">
    <source>
        <dbReference type="ARBA" id="ARBA00006642"/>
    </source>
</evidence>
<dbReference type="GO" id="GO:0016726">
    <property type="term" value="F:oxidoreductase activity, acting on CH or CH2 groups, NAD or NADP as acceptor"/>
    <property type="evidence" value="ECO:0007669"/>
    <property type="project" value="UniProtKB-UniRule"/>
</dbReference>
<feature type="domain" description="Dihydrodipicolinate reductase N-terminal" evidence="14">
    <location>
        <begin position="2"/>
        <end position="117"/>
    </location>
</feature>
<keyword evidence="8 13" id="KW-0457">Lysine biosynthesis</keyword>
<dbReference type="Pfam" id="PF05173">
    <property type="entry name" value="DapB_C"/>
    <property type="match status" value="1"/>
</dbReference>
<evidence type="ECO:0000256" key="3">
    <source>
        <dbReference type="ARBA" id="ARBA00022605"/>
    </source>
</evidence>
<dbReference type="PANTHER" id="PTHR20836">
    <property type="entry name" value="DIHYDRODIPICOLINATE REDUCTASE"/>
    <property type="match status" value="1"/>
</dbReference>
<comment type="pathway">
    <text evidence="9 13">Amino-acid biosynthesis; L-lysine biosynthesis via DAP pathway; (S)-tetrahydrodipicolinate from L-aspartate: step 4/4.</text>
</comment>
<dbReference type="Pfam" id="PF01113">
    <property type="entry name" value="DapB_N"/>
    <property type="match status" value="1"/>
</dbReference>
<keyword evidence="2 13" id="KW-0963">Cytoplasm</keyword>
<comment type="function">
    <text evidence="13">Catalyzes the conversion of 4-hydroxy-tetrahydrodipicolinate (HTPA) to tetrahydrodipicolinate.</text>
</comment>
<keyword evidence="5 13" id="KW-0220">Diaminopimelate biosynthesis</keyword>
<dbReference type="OrthoDB" id="9790352at2"/>
<dbReference type="InterPro" id="IPR000846">
    <property type="entry name" value="DapB_N"/>
</dbReference>
<comment type="catalytic activity">
    <reaction evidence="11 13">
        <text>(S)-2,3,4,5-tetrahydrodipicolinate + NADP(+) + H2O = (2S,4S)-4-hydroxy-2,3,4,5-tetrahydrodipicolinate + NADPH + H(+)</text>
        <dbReference type="Rhea" id="RHEA:35331"/>
        <dbReference type="ChEBI" id="CHEBI:15377"/>
        <dbReference type="ChEBI" id="CHEBI:15378"/>
        <dbReference type="ChEBI" id="CHEBI:16845"/>
        <dbReference type="ChEBI" id="CHEBI:57783"/>
        <dbReference type="ChEBI" id="CHEBI:58349"/>
        <dbReference type="ChEBI" id="CHEBI:67139"/>
        <dbReference type="EC" id="1.17.1.8"/>
    </reaction>
</comment>
<dbReference type="Gene3D" id="3.40.50.720">
    <property type="entry name" value="NAD(P)-binding Rossmann-like Domain"/>
    <property type="match status" value="1"/>
</dbReference>